<dbReference type="InterPro" id="IPR036291">
    <property type="entry name" value="NAD(P)-bd_dom_sf"/>
</dbReference>
<proteinExistence type="inferred from homology"/>
<comment type="similarity">
    <text evidence="1">Belongs to the NAD(P)-dependent epimerase/dehydratase family. SDR39U1 subfamily.</text>
</comment>
<dbReference type="PANTHER" id="PTHR11092">
    <property type="entry name" value="SUGAR NUCLEOTIDE EPIMERASE RELATED"/>
    <property type="match status" value="1"/>
</dbReference>
<dbReference type="STRING" id="1413211.U473_06665"/>
<dbReference type="InterPro" id="IPR001509">
    <property type="entry name" value="Epimerase_deHydtase"/>
</dbReference>
<evidence type="ECO:0000259" key="2">
    <source>
        <dbReference type="Pfam" id="PF01370"/>
    </source>
</evidence>
<dbReference type="PANTHER" id="PTHR11092:SF0">
    <property type="entry name" value="EPIMERASE FAMILY PROTEIN SDR39U1"/>
    <property type="match status" value="1"/>
</dbReference>
<feature type="domain" description="NAD-dependent epimerase/dehydratase" evidence="2">
    <location>
        <begin position="3"/>
        <end position="220"/>
    </location>
</feature>
<dbReference type="InterPro" id="IPR010099">
    <property type="entry name" value="SDR39U1"/>
</dbReference>
<evidence type="ECO:0000313" key="5">
    <source>
        <dbReference type="Proteomes" id="UP000070352"/>
    </source>
</evidence>
<comment type="caution">
    <text evidence="4">The sequence shown here is derived from an EMBL/GenBank/DDBJ whole genome shotgun (WGS) entry which is preliminary data.</text>
</comment>
<dbReference type="Pfam" id="PF08338">
    <property type="entry name" value="DUF1731"/>
    <property type="match status" value="1"/>
</dbReference>
<accession>A0A135L472</accession>
<dbReference type="EMBL" id="LSKU01000001">
    <property type="protein sequence ID" value="KXG43730.1"/>
    <property type="molecule type" value="Genomic_DNA"/>
</dbReference>
<dbReference type="Pfam" id="PF01370">
    <property type="entry name" value="Epimerase"/>
    <property type="match status" value="1"/>
</dbReference>
<sequence length="311" mass="34866">MNILIVGGTGFVGKELIKSLLKDGHHVSVITRNIAKARTLLGKQVKLLQWESIIAANSSLLKTYQIDYIINLAGESIGSGRWTQKRKEEIIKSRTETTRAMVDFIEKLQVKPKGLINASAVGYYGAHEDEEITEDHGVGQDFLAKVSNAWEKEAIRAKEFGVRVVILRIGVVLGNGGALEKMGLPFRFYIGGPIGKGDHWLSWIHLSDLIKAVQFLLKNDTIDGPINTTAPNPVRMRDFYRYLAKAMNKPYWMYTPALFLRLALGEMSDMVLKGQKVLPKRLLDSGFQFQFASVESALIDIMKTNIMSKQR</sequence>
<dbReference type="Gene3D" id="3.40.50.720">
    <property type="entry name" value="NAD(P)-binding Rossmann-like Domain"/>
    <property type="match status" value="1"/>
</dbReference>
<protein>
    <submittedName>
        <fullName evidence="4">Epimerase</fullName>
    </submittedName>
</protein>
<dbReference type="OrthoDB" id="9801773at2"/>
<name>A0A135L472_9BACI</name>
<dbReference type="CDD" id="cd05242">
    <property type="entry name" value="SDR_a8"/>
    <property type="match status" value="1"/>
</dbReference>
<reference evidence="4 5" key="1">
    <citation type="submission" date="2016-02" db="EMBL/GenBank/DDBJ databases">
        <title>Draft Genome for Tepidibacillus decaturensis nov. sp. Strain Z9, an Anaerobic, Moderately Thermophilic and Heterotrophic Bacterium from Deep Subsurface of the Illinois Basin, USA.</title>
        <authorList>
            <person name="Dong Y."/>
            <person name="Chang J.Y."/>
            <person name="Sanford R."/>
            <person name="Fouke B.W."/>
        </authorList>
    </citation>
    <scope>NUCLEOTIDE SEQUENCE [LARGE SCALE GENOMIC DNA]</scope>
    <source>
        <strain evidence="4 5">Z9</strain>
    </source>
</reference>
<evidence type="ECO:0000259" key="3">
    <source>
        <dbReference type="Pfam" id="PF08338"/>
    </source>
</evidence>
<feature type="domain" description="DUF1731" evidence="3">
    <location>
        <begin position="255"/>
        <end position="301"/>
    </location>
</feature>
<evidence type="ECO:0000256" key="1">
    <source>
        <dbReference type="ARBA" id="ARBA00009353"/>
    </source>
</evidence>
<dbReference type="InterPro" id="IPR013549">
    <property type="entry name" value="DUF1731"/>
</dbReference>
<dbReference type="AlphaFoldDB" id="A0A135L472"/>
<gene>
    <name evidence="4" type="ORF">U473_06665</name>
</gene>
<dbReference type="SUPFAM" id="SSF51735">
    <property type="entry name" value="NAD(P)-binding Rossmann-fold domains"/>
    <property type="match status" value="1"/>
</dbReference>
<dbReference type="NCBIfam" id="TIGR01777">
    <property type="entry name" value="yfcH"/>
    <property type="match status" value="1"/>
</dbReference>
<evidence type="ECO:0000313" key="4">
    <source>
        <dbReference type="EMBL" id="KXG43730.1"/>
    </source>
</evidence>
<dbReference type="RefSeq" id="WP_068724598.1">
    <property type="nucleotide sequence ID" value="NZ_LSKU01000001.1"/>
</dbReference>
<organism evidence="4 5">
    <name type="scientific">Tepidibacillus decaturensis</name>
    <dbReference type="NCBI Taxonomy" id="1413211"/>
    <lineage>
        <taxon>Bacteria</taxon>
        <taxon>Bacillati</taxon>
        <taxon>Bacillota</taxon>
        <taxon>Bacilli</taxon>
        <taxon>Bacillales</taxon>
        <taxon>Bacillaceae</taxon>
        <taxon>Tepidibacillus</taxon>
    </lineage>
</organism>
<keyword evidence="5" id="KW-1185">Reference proteome</keyword>
<dbReference type="Proteomes" id="UP000070352">
    <property type="component" value="Unassembled WGS sequence"/>
</dbReference>